<proteinExistence type="predicted"/>
<evidence type="ECO:0000313" key="1">
    <source>
        <dbReference type="EMBL" id="KAG2231834.1"/>
    </source>
</evidence>
<dbReference type="AlphaFoldDB" id="A0A8H7VYH7"/>
<protein>
    <submittedName>
        <fullName evidence="1">Uncharacterized protein</fullName>
    </submittedName>
</protein>
<organism evidence="1 2">
    <name type="scientific">Thamnidium elegans</name>
    <dbReference type="NCBI Taxonomy" id="101142"/>
    <lineage>
        <taxon>Eukaryota</taxon>
        <taxon>Fungi</taxon>
        <taxon>Fungi incertae sedis</taxon>
        <taxon>Mucoromycota</taxon>
        <taxon>Mucoromycotina</taxon>
        <taxon>Mucoromycetes</taxon>
        <taxon>Mucorales</taxon>
        <taxon>Mucorineae</taxon>
        <taxon>Mucoraceae</taxon>
        <taxon>Thamnidium</taxon>
    </lineage>
</organism>
<reference evidence="1" key="1">
    <citation type="submission" date="2021-01" db="EMBL/GenBank/DDBJ databases">
        <title>Metabolic potential, ecology and presence of endohyphal bacteria is reflected in genomic diversity of Mucoromycotina.</title>
        <authorList>
            <person name="Muszewska A."/>
            <person name="Okrasinska A."/>
            <person name="Steczkiewicz K."/>
            <person name="Drgas O."/>
            <person name="Orlowska M."/>
            <person name="Perlinska-Lenart U."/>
            <person name="Aleksandrzak-Piekarczyk T."/>
            <person name="Szatraj K."/>
            <person name="Zielenkiewicz U."/>
            <person name="Pilsyk S."/>
            <person name="Malc E."/>
            <person name="Mieczkowski P."/>
            <person name="Kruszewska J.S."/>
            <person name="Biernat P."/>
            <person name="Pawlowska J."/>
        </authorList>
    </citation>
    <scope>NUCLEOTIDE SEQUENCE</scope>
    <source>
        <strain evidence="1">WA0000018081</strain>
    </source>
</reference>
<keyword evidence="2" id="KW-1185">Reference proteome</keyword>
<evidence type="ECO:0000313" key="2">
    <source>
        <dbReference type="Proteomes" id="UP000613177"/>
    </source>
</evidence>
<dbReference type="Proteomes" id="UP000613177">
    <property type="component" value="Unassembled WGS sequence"/>
</dbReference>
<comment type="caution">
    <text evidence="1">The sequence shown here is derived from an EMBL/GenBank/DDBJ whole genome shotgun (WGS) entry which is preliminary data.</text>
</comment>
<accession>A0A8H7VYH7</accession>
<dbReference type="EMBL" id="JAEPRE010000134">
    <property type="protein sequence ID" value="KAG2231834.1"/>
    <property type="molecule type" value="Genomic_DNA"/>
</dbReference>
<sequence length="110" mass="13065">MQFTQETLIHKRYKRARTNAPSTIIENHLDEILNADTPLNDMPVDTELSNHDLIYFGENGLDTTEWTRLENDDTFENIDFSYEDDKIVSNHEKEDDILSDRGKKEIRWDY</sequence>
<gene>
    <name evidence="1" type="ORF">INT48_003752</name>
</gene>
<name>A0A8H7VYH7_9FUNG</name>